<dbReference type="EMBL" id="CAXIEN010000495">
    <property type="protein sequence ID" value="CAL1299342.1"/>
    <property type="molecule type" value="Genomic_DNA"/>
</dbReference>
<dbReference type="AlphaFoldDB" id="A0AAV2BTY7"/>
<name>A0AAV2BTY7_9ARAC</name>
<gene>
    <name evidence="1" type="ORF">LARSCL_LOCUS21293</name>
</gene>
<reference evidence="1 2" key="1">
    <citation type="submission" date="2024-04" db="EMBL/GenBank/DDBJ databases">
        <authorList>
            <person name="Rising A."/>
            <person name="Reimegard J."/>
            <person name="Sonavane S."/>
            <person name="Akerstrom W."/>
            <person name="Nylinder S."/>
            <person name="Hedman E."/>
            <person name="Kallberg Y."/>
        </authorList>
    </citation>
    <scope>NUCLEOTIDE SEQUENCE [LARGE SCALE GENOMIC DNA]</scope>
</reference>
<accession>A0AAV2BTY7</accession>
<proteinExistence type="predicted"/>
<dbReference type="Proteomes" id="UP001497382">
    <property type="component" value="Unassembled WGS sequence"/>
</dbReference>
<keyword evidence="2" id="KW-1185">Reference proteome</keyword>
<feature type="non-terminal residue" evidence="1">
    <location>
        <position position="1"/>
    </location>
</feature>
<evidence type="ECO:0000313" key="2">
    <source>
        <dbReference type="Proteomes" id="UP001497382"/>
    </source>
</evidence>
<sequence>GVPFLFYLHHIYFLKKHENILKEGIKLEGIVLLQSKV</sequence>
<evidence type="ECO:0000313" key="1">
    <source>
        <dbReference type="EMBL" id="CAL1299342.1"/>
    </source>
</evidence>
<comment type="caution">
    <text evidence="1">The sequence shown here is derived from an EMBL/GenBank/DDBJ whole genome shotgun (WGS) entry which is preliminary data.</text>
</comment>
<organism evidence="1 2">
    <name type="scientific">Larinioides sclopetarius</name>
    <dbReference type="NCBI Taxonomy" id="280406"/>
    <lineage>
        <taxon>Eukaryota</taxon>
        <taxon>Metazoa</taxon>
        <taxon>Ecdysozoa</taxon>
        <taxon>Arthropoda</taxon>
        <taxon>Chelicerata</taxon>
        <taxon>Arachnida</taxon>
        <taxon>Araneae</taxon>
        <taxon>Araneomorphae</taxon>
        <taxon>Entelegynae</taxon>
        <taxon>Araneoidea</taxon>
        <taxon>Araneidae</taxon>
        <taxon>Larinioides</taxon>
    </lineage>
</organism>
<protein>
    <submittedName>
        <fullName evidence="1">Uncharacterized protein</fullName>
    </submittedName>
</protein>